<protein>
    <recommendedName>
        <fullName evidence="4">DUF4190 domain-containing protein</fullName>
    </recommendedName>
</protein>
<keyword evidence="1" id="KW-0472">Membrane</keyword>
<name>A0A5C8ZFX4_9ACTN</name>
<evidence type="ECO:0000313" key="2">
    <source>
        <dbReference type="EMBL" id="TXR56737.1"/>
    </source>
</evidence>
<reference evidence="2 3" key="1">
    <citation type="submission" date="2019-07" db="EMBL/GenBank/DDBJ databases">
        <title>Quadrisphaera sp. strain DD2A genome sequencing and assembly.</title>
        <authorList>
            <person name="Kim I."/>
        </authorList>
    </citation>
    <scope>NUCLEOTIDE SEQUENCE [LARGE SCALE GENOMIC DNA]</scope>
    <source>
        <strain evidence="2 3">DD2A</strain>
    </source>
</reference>
<gene>
    <name evidence="2" type="ORF">FMM08_08330</name>
</gene>
<dbReference type="EMBL" id="VKAC01000004">
    <property type="protein sequence ID" value="TXR56737.1"/>
    <property type="molecule type" value="Genomic_DNA"/>
</dbReference>
<comment type="caution">
    <text evidence="2">The sequence shown here is derived from an EMBL/GenBank/DDBJ whole genome shotgun (WGS) entry which is preliminary data.</text>
</comment>
<accession>A0A5C8ZFX4</accession>
<keyword evidence="3" id="KW-1185">Reference proteome</keyword>
<keyword evidence="1" id="KW-1133">Transmembrane helix</keyword>
<evidence type="ECO:0000256" key="1">
    <source>
        <dbReference type="SAM" id="Phobius"/>
    </source>
</evidence>
<sequence>MPRVPGENNGLGTVSLAVGLVSLLLGVVVPVLLLGGGVGVWLAVRARRRVIDGDASNPKTVLAGFFTSAAAVALFLVLLTVGVITHAGSGSS</sequence>
<dbReference type="Proteomes" id="UP000321234">
    <property type="component" value="Unassembled WGS sequence"/>
</dbReference>
<dbReference type="RefSeq" id="WP_147925866.1">
    <property type="nucleotide sequence ID" value="NZ_VKAC01000004.1"/>
</dbReference>
<feature type="transmembrane region" description="Helical" evidence="1">
    <location>
        <begin position="65"/>
        <end position="87"/>
    </location>
</feature>
<evidence type="ECO:0008006" key="4">
    <source>
        <dbReference type="Google" id="ProtNLM"/>
    </source>
</evidence>
<keyword evidence="1" id="KW-0812">Transmembrane</keyword>
<organism evidence="2 3">
    <name type="scientific">Quadrisphaera setariae</name>
    <dbReference type="NCBI Taxonomy" id="2593304"/>
    <lineage>
        <taxon>Bacteria</taxon>
        <taxon>Bacillati</taxon>
        <taxon>Actinomycetota</taxon>
        <taxon>Actinomycetes</taxon>
        <taxon>Kineosporiales</taxon>
        <taxon>Kineosporiaceae</taxon>
        <taxon>Quadrisphaera</taxon>
    </lineage>
</organism>
<evidence type="ECO:0000313" key="3">
    <source>
        <dbReference type="Proteomes" id="UP000321234"/>
    </source>
</evidence>
<proteinExistence type="predicted"/>
<feature type="transmembrane region" description="Helical" evidence="1">
    <location>
        <begin position="20"/>
        <end position="44"/>
    </location>
</feature>
<dbReference type="AlphaFoldDB" id="A0A5C8ZFX4"/>